<gene>
    <name evidence="7" type="ORF">H9815_11170</name>
</gene>
<dbReference type="Proteomes" id="UP000824037">
    <property type="component" value="Unassembled WGS sequence"/>
</dbReference>
<evidence type="ECO:0000259" key="6">
    <source>
        <dbReference type="Pfam" id="PF02826"/>
    </source>
</evidence>
<name>A0A9D2EES3_9MICO</name>
<dbReference type="AlphaFoldDB" id="A0A9D2EES3"/>
<dbReference type="Gene3D" id="3.40.50.720">
    <property type="entry name" value="NAD(P)-binding Rossmann-like Domain"/>
    <property type="match status" value="2"/>
</dbReference>
<evidence type="ECO:0000259" key="5">
    <source>
        <dbReference type="Pfam" id="PF00389"/>
    </source>
</evidence>
<feature type="domain" description="D-isomer specific 2-hydroxyacid dehydrogenase NAD-binding" evidence="6">
    <location>
        <begin position="113"/>
        <end position="286"/>
    </location>
</feature>
<feature type="domain" description="D-isomer specific 2-hydroxyacid dehydrogenase catalytic" evidence="5">
    <location>
        <begin position="16"/>
        <end position="317"/>
    </location>
</feature>
<sequence>MADRRVLITTSYLEPGDEIHTMLTDAGCEVSYSRPQDRDGANGLAGALAEVDAVIAGTEPFSAELMDTAGALRIIARTGVGYDSVDLSAAARNGVTVCNTPGANRQSVAELAIGLMLSNARHLVPAAADVEAGNWVQRSGRELSGATLGVIGFGAIGKEVASIATAFGMRILVSDPALDETFAAAIGAQARPLSELLAESDFVTVHIALTPQTHHLIDGAALAVMKPSAYLVNTSRGGVVDERALAGALREERLAGAALDVLEQEPLAADDPLREAPNLVITPHIAGATAEARSRSGHLAATQVIDFLDGRPVAHPVAIPSTSGAER</sequence>
<organism evidence="7 8">
    <name type="scientific">Candidatus Ruania gallistercoris</name>
    <dbReference type="NCBI Taxonomy" id="2838746"/>
    <lineage>
        <taxon>Bacteria</taxon>
        <taxon>Bacillati</taxon>
        <taxon>Actinomycetota</taxon>
        <taxon>Actinomycetes</taxon>
        <taxon>Micrococcales</taxon>
        <taxon>Ruaniaceae</taxon>
        <taxon>Ruania</taxon>
    </lineage>
</organism>
<reference evidence="7" key="1">
    <citation type="journal article" date="2021" name="PeerJ">
        <title>Extensive microbial diversity within the chicken gut microbiome revealed by metagenomics and culture.</title>
        <authorList>
            <person name="Gilroy R."/>
            <person name="Ravi A."/>
            <person name="Getino M."/>
            <person name="Pursley I."/>
            <person name="Horton D.L."/>
            <person name="Alikhan N.F."/>
            <person name="Baker D."/>
            <person name="Gharbi K."/>
            <person name="Hall N."/>
            <person name="Watson M."/>
            <person name="Adriaenssens E.M."/>
            <person name="Foster-Nyarko E."/>
            <person name="Jarju S."/>
            <person name="Secka A."/>
            <person name="Antonio M."/>
            <person name="Oren A."/>
            <person name="Chaudhuri R.R."/>
            <person name="La Ragione R."/>
            <person name="Hildebrand F."/>
            <person name="Pallen M.J."/>
        </authorList>
    </citation>
    <scope>NUCLEOTIDE SEQUENCE</scope>
    <source>
        <strain evidence="7">ChiGjej4B4-7305</strain>
    </source>
</reference>
<evidence type="ECO:0000313" key="8">
    <source>
        <dbReference type="Proteomes" id="UP000824037"/>
    </source>
</evidence>
<evidence type="ECO:0000313" key="7">
    <source>
        <dbReference type="EMBL" id="HIZ36329.1"/>
    </source>
</evidence>
<protein>
    <submittedName>
        <fullName evidence="7">Phosphoglycerate dehydrogenase</fullName>
    </submittedName>
</protein>
<dbReference type="GO" id="GO:0016616">
    <property type="term" value="F:oxidoreductase activity, acting on the CH-OH group of donors, NAD or NADP as acceptor"/>
    <property type="evidence" value="ECO:0007669"/>
    <property type="project" value="InterPro"/>
</dbReference>
<dbReference type="PANTHER" id="PTHR42789:SF1">
    <property type="entry name" value="D-ISOMER SPECIFIC 2-HYDROXYACID DEHYDROGENASE FAMILY PROTEIN (AFU_ORTHOLOGUE AFUA_6G10090)"/>
    <property type="match status" value="1"/>
</dbReference>
<dbReference type="InterPro" id="IPR050857">
    <property type="entry name" value="D-2-hydroxyacid_DH"/>
</dbReference>
<dbReference type="SUPFAM" id="SSF52283">
    <property type="entry name" value="Formate/glycerate dehydrogenase catalytic domain-like"/>
    <property type="match status" value="1"/>
</dbReference>
<evidence type="ECO:0000256" key="1">
    <source>
        <dbReference type="ARBA" id="ARBA00005854"/>
    </source>
</evidence>
<reference evidence="7" key="2">
    <citation type="submission" date="2021-04" db="EMBL/GenBank/DDBJ databases">
        <authorList>
            <person name="Gilroy R."/>
        </authorList>
    </citation>
    <scope>NUCLEOTIDE SEQUENCE</scope>
    <source>
        <strain evidence="7">ChiGjej4B4-7305</strain>
    </source>
</reference>
<keyword evidence="3" id="KW-0520">NAD</keyword>
<keyword evidence="2 4" id="KW-0560">Oxidoreductase</keyword>
<dbReference type="InterPro" id="IPR006139">
    <property type="entry name" value="D-isomer_2_OHA_DH_cat_dom"/>
</dbReference>
<comment type="caution">
    <text evidence="7">The sequence shown here is derived from an EMBL/GenBank/DDBJ whole genome shotgun (WGS) entry which is preliminary data.</text>
</comment>
<evidence type="ECO:0000256" key="3">
    <source>
        <dbReference type="ARBA" id="ARBA00023027"/>
    </source>
</evidence>
<comment type="similarity">
    <text evidence="1 4">Belongs to the D-isomer specific 2-hydroxyacid dehydrogenase family.</text>
</comment>
<dbReference type="FunFam" id="3.40.50.720:FF:000203">
    <property type="entry name" value="D-3-phosphoglycerate dehydrogenase (SerA)"/>
    <property type="match status" value="1"/>
</dbReference>
<dbReference type="InterPro" id="IPR029753">
    <property type="entry name" value="D-isomer_DH_CS"/>
</dbReference>
<dbReference type="EMBL" id="DXBY01000191">
    <property type="protein sequence ID" value="HIZ36329.1"/>
    <property type="molecule type" value="Genomic_DNA"/>
</dbReference>
<dbReference type="InterPro" id="IPR006140">
    <property type="entry name" value="D-isomer_DH_NAD-bd"/>
</dbReference>
<dbReference type="InterPro" id="IPR036291">
    <property type="entry name" value="NAD(P)-bd_dom_sf"/>
</dbReference>
<dbReference type="GO" id="GO:0051287">
    <property type="term" value="F:NAD binding"/>
    <property type="evidence" value="ECO:0007669"/>
    <property type="project" value="InterPro"/>
</dbReference>
<evidence type="ECO:0000256" key="2">
    <source>
        <dbReference type="ARBA" id="ARBA00023002"/>
    </source>
</evidence>
<dbReference type="PANTHER" id="PTHR42789">
    <property type="entry name" value="D-ISOMER SPECIFIC 2-HYDROXYACID DEHYDROGENASE FAMILY PROTEIN (AFU_ORTHOLOGUE AFUA_6G10090)"/>
    <property type="match status" value="1"/>
</dbReference>
<dbReference type="PROSITE" id="PS00671">
    <property type="entry name" value="D_2_HYDROXYACID_DH_3"/>
    <property type="match status" value="1"/>
</dbReference>
<dbReference type="Pfam" id="PF02826">
    <property type="entry name" value="2-Hacid_dh_C"/>
    <property type="match status" value="1"/>
</dbReference>
<dbReference type="SUPFAM" id="SSF51735">
    <property type="entry name" value="NAD(P)-binding Rossmann-fold domains"/>
    <property type="match status" value="1"/>
</dbReference>
<evidence type="ECO:0000256" key="4">
    <source>
        <dbReference type="RuleBase" id="RU003719"/>
    </source>
</evidence>
<accession>A0A9D2EES3</accession>
<proteinExistence type="inferred from homology"/>
<dbReference type="Pfam" id="PF00389">
    <property type="entry name" value="2-Hacid_dh"/>
    <property type="match status" value="1"/>
</dbReference>
<dbReference type="CDD" id="cd12172">
    <property type="entry name" value="PGDH_like_2"/>
    <property type="match status" value="1"/>
</dbReference>